<comment type="caution">
    <text evidence="2">The sequence shown here is derived from an EMBL/GenBank/DDBJ whole genome shotgun (WGS) entry which is preliminary data.</text>
</comment>
<proteinExistence type="predicted"/>
<organism evidence="2 3">
    <name type="scientific">Puccinia coronata f. sp. avenae</name>
    <dbReference type="NCBI Taxonomy" id="200324"/>
    <lineage>
        <taxon>Eukaryota</taxon>
        <taxon>Fungi</taxon>
        <taxon>Dikarya</taxon>
        <taxon>Basidiomycota</taxon>
        <taxon>Pucciniomycotina</taxon>
        <taxon>Pucciniomycetes</taxon>
        <taxon>Pucciniales</taxon>
        <taxon>Pucciniaceae</taxon>
        <taxon>Puccinia</taxon>
    </lineage>
</organism>
<name>A0A2N5U4K0_9BASI</name>
<gene>
    <name evidence="2" type="ORF">PCANC_24645</name>
</gene>
<dbReference type="Proteomes" id="UP000235388">
    <property type="component" value="Unassembled WGS sequence"/>
</dbReference>
<accession>A0A2N5U4K0</accession>
<evidence type="ECO:0000313" key="3">
    <source>
        <dbReference type="Proteomes" id="UP000235388"/>
    </source>
</evidence>
<evidence type="ECO:0000313" key="2">
    <source>
        <dbReference type="EMBL" id="PLW32667.1"/>
    </source>
</evidence>
<sequence length="126" mass="13283">MQQMSGKHADLPKRGPGSAANPFPLAQLLTPTLYHSCLSGPHPLQQPQLPSTSASSAFYASPSLRFPSKTELPAPAALFRSQRIPAAMAKPCPLPQPQPTLALYQSLWHLPSTSATAALLASPSSC</sequence>
<protein>
    <submittedName>
        <fullName evidence="2">Uncharacterized protein</fullName>
    </submittedName>
</protein>
<feature type="region of interest" description="Disordered" evidence="1">
    <location>
        <begin position="1"/>
        <end position="24"/>
    </location>
</feature>
<keyword evidence="3" id="KW-1185">Reference proteome</keyword>
<dbReference type="EMBL" id="PGCJ01000317">
    <property type="protein sequence ID" value="PLW32667.1"/>
    <property type="molecule type" value="Genomic_DNA"/>
</dbReference>
<dbReference type="AlphaFoldDB" id="A0A2N5U4K0"/>
<reference evidence="2 3" key="1">
    <citation type="submission" date="2017-11" db="EMBL/GenBank/DDBJ databases">
        <title>De novo assembly and phasing of dikaryotic genomes from two isolates of Puccinia coronata f. sp. avenae, the causal agent of oat crown rust.</title>
        <authorList>
            <person name="Miller M.E."/>
            <person name="Zhang Y."/>
            <person name="Omidvar V."/>
            <person name="Sperschneider J."/>
            <person name="Schwessinger B."/>
            <person name="Raley C."/>
            <person name="Palmer J.M."/>
            <person name="Garnica D."/>
            <person name="Upadhyaya N."/>
            <person name="Rathjen J."/>
            <person name="Taylor J.M."/>
            <person name="Park R.F."/>
            <person name="Dodds P.N."/>
            <person name="Hirsch C.D."/>
            <person name="Kianian S.F."/>
            <person name="Figueroa M."/>
        </authorList>
    </citation>
    <scope>NUCLEOTIDE SEQUENCE [LARGE SCALE GENOMIC DNA]</scope>
    <source>
        <strain evidence="2">12NC29</strain>
    </source>
</reference>
<evidence type="ECO:0000256" key="1">
    <source>
        <dbReference type="SAM" id="MobiDB-lite"/>
    </source>
</evidence>